<evidence type="ECO:0000259" key="3">
    <source>
        <dbReference type="PROSITE" id="PS50110"/>
    </source>
</evidence>
<dbReference type="Gene3D" id="3.40.50.2300">
    <property type="match status" value="1"/>
</dbReference>
<protein>
    <submittedName>
        <fullName evidence="4">Chemotaxis protein CheC -- inhibitor of MCP methylation</fullName>
    </submittedName>
</protein>
<keyword evidence="2" id="KW-0597">Phosphoprotein</keyword>
<dbReference type="CDD" id="cd17910">
    <property type="entry name" value="CheC_ClassII"/>
    <property type="match status" value="1"/>
</dbReference>
<evidence type="ECO:0000256" key="1">
    <source>
        <dbReference type="ARBA" id="ARBA00022500"/>
    </source>
</evidence>
<dbReference type="PROSITE" id="PS50110">
    <property type="entry name" value="RESPONSE_REGULATORY"/>
    <property type="match status" value="1"/>
</dbReference>
<name>A0A3B1A7S4_9ZZZZ</name>
<feature type="domain" description="Response regulatory" evidence="3">
    <location>
        <begin position="4"/>
        <end position="119"/>
    </location>
</feature>
<dbReference type="SUPFAM" id="SSF52172">
    <property type="entry name" value="CheY-like"/>
    <property type="match status" value="1"/>
</dbReference>
<dbReference type="Pfam" id="PF00072">
    <property type="entry name" value="Response_reg"/>
    <property type="match status" value="1"/>
</dbReference>
<dbReference type="SMART" id="SM00448">
    <property type="entry name" value="REC"/>
    <property type="match status" value="1"/>
</dbReference>
<reference evidence="4" key="1">
    <citation type="submission" date="2018-06" db="EMBL/GenBank/DDBJ databases">
        <authorList>
            <person name="Zhirakovskaya E."/>
        </authorList>
    </citation>
    <scope>NUCLEOTIDE SEQUENCE</scope>
</reference>
<dbReference type="InterPro" id="IPR050595">
    <property type="entry name" value="Bact_response_regulator"/>
</dbReference>
<sequence>MPTKILITDDSGFARKQMTRALPPEWDVEVLNAADGKEAIGVLLKDAPKVMFLDLNMPVMDGYETLEAIIKQDIEVIVIVVSGDIQPLAVERVTEMGALEFVKKPINKEELSETLRTHAIFDLNAKVVATKSTKALTTRDVAESKPDNQEGYQEIANVAMGRAADLLAKLLDSFVVMPIPLVNMIEVSELRMAIQQVDDNEMVSGVCQGFIGAGIAGEALLIFNEASFEDIADLMKYVGDIDEAVQVELLMDIANILIGACLKGIAEQLDINFSQGHPLVIGRHVKVDELLGQNASHWTKTLTIEMGYKIEDKNISCDLLLLFTEDSIKPLDELVSYLID</sequence>
<dbReference type="PANTHER" id="PTHR44591:SF24">
    <property type="entry name" value="PROTEIN-GLUTAMATE METHYLESTERASE_PROTEIN-GLUTAMINE GLUTAMINASE 1"/>
    <property type="match status" value="1"/>
</dbReference>
<dbReference type="Gene3D" id="3.40.1550.10">
    <property type="entry name" value="CheC-like"/>
    <property type="match status" value="1"/>
</dbReference>
<evidence type="ECO:0000256" key="2">
    <source>
        <dbReference type="ARBA" id="ARBA00022553"/>
    </source>
</evidence>
<dbReference type="SUPFAM" id="SSF103039">
    <property type="entry name" value="CheC-like"/>
    <property type="match status" value="1"/>
</dbReference>
<dbReference type="GO" id="GO:0006935">
    <property type="term" value="P:chemotaxis"/>
    <property type="evidence" value="ECO:0007669"/>
    <property type="project" value="UniProtKB-KW"/>
</dbReference>
<dbReference type="CDD" id="cd17593">
    <property type="entry name" value="REC_CheC-like"/>
    <property type="match status" value="1"/>
</dbReference>
<accession>A0A3B1A7S4</accession>
<proteinExistence type="predicted"/>
<dbReference type="InterPro" id="IPR001789">
    <property type="entry name" value="Sig_transdc_resp-reg_receiver"/>
</dbReference>
<organism evidence="4">
    <name type="scientific">hydrothermal vent metagenome</name>
    <dbReference type="NCBI Taxonomy" id="652676"/>
    <lineage>
        <taxon>unclassified sequences</taxon>
        <taxon>metagenomes</taxon>
        <taxon>ecological metagenomes</taxon>
    </lineage>
</organism>
<evidence type="ECO:0000313" key="4">
    <source>
        <dbReference type="EMBL" id="VAW96133.1"/>
    </source>
</evidence>
<keyword evidence="1" id="KW-0145">Chemotaxis</keyword>
<dbReference type="PANTHER" id="PTHR44591">
    <property type="entry name" value="STRESS RESPONSE REGULATOR PROTEIN 1"/>
    <property type="match status" value="1"/>
</dbReference>
<dbReference type="InterPro" id="IPR011006">
    <property type="entry name" value="CheY-like_superfamily"/>
</dbReference>
<dbReference type="EMBL" id="UOFT01000051">
    <property type="protein sequence ID" value="VAW96133.1"/>
    <property type="molecule type" value="Genomic_DNA"/>
</dbReference>
<gene>
    <name evidence="4" type="ORF">MNBD_GAMMA23-560</name>
</gene>
<dbReference type="AlphaFoldDB" id="A0A3B1A7S4"/>
<dbReference type="InterPro" id="IPR028976">
    <property type="entry name" value="CheC-like_sf"/>
</dbReference>
<dbReference type="GO" id="GO:0000160">
    <property type="term" value="P:phosphorelay signal transduction system"/>
    <property type="evidence" value="ECO:0007669"/>
    <property type="project" value="InterPro"/>
</dbReference>